<dbReference type="AlphaFoldDB" id="A0A9D4IJQ3"/>
<dbReference type="EMBL" id="JAIWYP010000009">
    <property type="protein sequence ID" value="KAH3778146.1"/>
    <property type="molecule type" value="Genomic_DNA"/>
</dbReference>
<name>A0A9D4IJQ3_DREPO</name>
<protein>
    <submittedName>
        <fullName evidence="1">Uncharacterized protein</fullName>
    </submittedName>
</protein>
<reference evidence="1" key="2">
    <citation type="submission" date="2020-11" db="EMBL/GenBank/DDBJ databases">
        <authorList>
            <person name="McCartney M.A."/>
            <person name="Auch B."/>
            <person name="Kono T."/>
            <person name="Mallez S."/>
            <person name="Becker A."/>
            <person name="Gohl D.M."/>
            <person name="Silverstein K.A.T."/>
            <person name="Koren S."/>
            <person name="Bechman K.B."/>
            <person name="Herman A."/>
            <person name="Abrahante J.E."/>
            <person name="Garbe J."/>
        </authorList>
    </citation>
    <scope>NUCLEOTIDE SEQUENCE</scope>
    <source>
        <strain evidence="1">Duluth1</strain>
        <tissue evidence="1">Whole animal</tissue>
    </source>
</reference>
<sequence length="69" mass="8200">MYFQLKKKTSELNKACEKHYQLEQELAFHKIDSKFDSLGRGPEHSLDEVRNTEIKHLEVCNVNNWKLPL</sequence>
<organism evidence="1 2">
    <name type="scientific">Dreissena polymorpha</name>
    <name type="common">Zebra mussel</name>
    <name type="synonym">Mytilus polymorpha</name>
    <dbReference type="NCBI Taxonomy" id="45954"/>
    <lineage>
        <taxon>Eukaryota</taxon>
        <taxon>Metazoa</taxon>
        <taxon>Spiralia</taxon>
        <taxon>Lophotrochozoa</taxon>
        <taxon>Mollusca</taxon>
        <taxon>Bivalvia</taxon>
        <taxon>Autobranchia</taxon>
        <taxon>Heteroconchia</taxon>
        <taxon>Euheterodonta</taxon>
        <taxon>Imparidentia</taxon>
        <taxon>Neoheterodontei</taxon>
        <taxon>Myida</taxon>
        <taxon>Dreissenoidea</taxon>
        <taxon>Dreissenidae</taxon>
        <taxon>Dreissena</taxon>
    </lineage>
</organism>
<comment type="caution">
    <text evidence="1">The sequence shown here is derived from an EMBL/GenBank/DDBJ whole genome shotgun (WGS) entry which is preliminary data.</text>
</comment>
<evidence type="ECO:0000313" key="2">
    <source>
        <dbReference type="Proteomes" id="UP000828390"/>
    </source>
</evidence>
<proteinExistence type="predicted"/>
<reference evidence="1" key="1">
    <citation type="journal article" date="2019" name="bioRxiv">
        <title>The Genome of the Zebra Mussel, Dreissena polymorpha: A Resource for Invasive Species Research.</title>
        <authorList>
            <person name="McCartney M.A."/>
            <person name="Auch B."/>
            <person name="Kono T."/>
            <person name="Mallez S."/>
            <person name="Zhang Y."/>
            <person name="Obille A."/>
            <person name="Becker A."/>
            <person name="Abrahante J.E."/>
            <person name="Garbe J."/>
            <person name="Badalamenti J.P."/>
            <person name="Herman A."/>
            <person name="Mangelson H."/>
            <person name="Liachko I."/>
            <person name="Sullivan S."/>
            <person name="Sone E.D."/>
            <person name="Koren S."/>
            <person name="Silverstein K.A.T."/>
            <person name="Beckman K.B."/>
            <person name="Gohl D.M."/>
        </authorList>
    </citation>
    <scope>NUCLEOTIDE SEQUENCE</scope>
    <source>
        <strain evidence="1">Duluth1</strain>
        <tissue evidence="1">Whole animal</tissue>
    </source>
</reference>
<dbReference type="Proteomes" id="UP000828390">
    <property type="component" value="Unassembled WGS sequence"/>
</dbReference>
<gene>
    <name evidence="1" type="ORF">DPMN_179599</name>
</gene>
<keyword evidence="2" id="KW-1185">Reference proteome</keyword>
<evidence type="ECO:0000313" key="1">
    <source>
        <dbReference type="EMBL" id="KAH3778146.1"/>
    </source>
</evidence>
<accession>A0A9D4IJQ3</accession>